<evidence type="ECO:0000256" key="2">
    <source>
        <dbReference type="PROSITE-ProRule" id="PRU00332"/>
    </source>
</evidence>
<feature type="compositionally biased region" description="Low complexity" evidence="3">
    <location>
        <begin position="582"/>
        <end position="596"/>
    </location>
</feature>
<feature type="compositionally biased region" description="Polar residues" evidence="3">
    <location>
        <begin position="24"/>
        <end position="80"/>
    </location>
</feature>
<feature type="compositionally biased region" description="Polar residues" evidence="3">
    <location>
        <begin position="607"/>
        <end position="628"/>
    </location>
</feature>
<dbReference type="InterPro" id="IPR036388">
    <property type="entry name" value="WH-like_DNA-bd_sf"/>
</dbReference>
<dbReference type="SMART" id="SM00715">
    <property type="entry name" value="LA"/>
    <property type="match status" value="1"/>
</dbReference>
<feature type="region of interest" description="Disordered" evidence="3">
    <location>
        <begin position="1"/>
        <end position="108"/>
    </location>
</feature>
<dbReference type="GO" id="GO:0048255">
    <property type="term" value="P:mRNA stabilization"/>
    <property type="evidence" value="ECO:0007669"/>
    <property type="project" value="InterPro"/>
</dbReference>
<feature type="compositionally biased region" description="Basic and acidic residues" evidence="3">
    <location>
        <begin position="565"/>
        <end position="575"/>
    </location>
</feature>
<protein>
    <recommendedName>
        <fullName evidence="4">HTH La-type RNA-binding domain-containing protein</fullName>
    </recommendedName>
</protein>
<proteinExistence type="predicted"/>
<organism evidence="5 6">
    <name type="scientific">Tuber aestivum</name>
    <name type="common">summer truffle</name>
    <dbReference type="NCBI Taxonomy" id="59557"/>
    <lineage>
        <taxon>Eukaryota</taxon>
        <taxon>Fungi</taxon>
        <taxon>Dikarya</taxon>
        <taxon>Ascomycota</taxon>
        <taxon>Pezizomycotina</taxon>
        <taxon>Pezizomycetes</taxon>
        <taxon>Pezizales</taxon>
        <taxon>Tuberaceae</taxon>
        <taxon>Tuber</taxon>
    </lineage>
</organism>
<evidence type="ECO:0000256" key="1">
    <source>
        <dbReference type="ARBA" id="ARBA00022884"/>
    </source>
</evidence>
<feature type="compositionally biased region" description="Low complexity" evidence="3">
    <location>
        <begin position="903"/>
        <end position="917"/>
    </location>
</feature>
<feature type="region of interest" description="Disordered" evidence="3">
    <location>
        <begin position="898"/>
        <end position="923"/>
    </location>
</feature>
<dbReference type="Proteomes" id="UP001412239">
    <property type="component" value="Unassembled WGS sequence"/>
</dbReference>
<dbReference type="InterPro" id="IPR006630">
    <property type="entry name" value="La_HTH"/>
</dbReference>
<feature type="compositionally biased region" description="Polar residues" evidence="3">
    <location>
        <begin position="327"/>
        <end position="336"/>
    </location>
</feature>
<keyword evidence="6" id="KW-1185">Reference proteome</keyword>
<feature type="region of interest" description="Disordered" evidence="3">
    <location>
        <begin position="288"/>
        <end position="644"/>
    </location>
</feature>
<keyword evidence="1 2" id="KW-0694">RNA-binding</keyword>
<feature type="compositionally biased region" description="Basic and acidic residues" evidence="3">
    <location>
        <begin position="469"/>
        <end position="480"/>
    </location>
</feature>
<dbReference type="Pfam" id="PF05383">
    <property type="entry name" value="La"/>
    <property type="match status" value="1"/>
</dbReference>
<dbReference type="GO" id="GO:0045727">
    <property type="term" value="P:positive regulation of translation"/>
    <property type="evidence" value="ECO:0007669"/>
    <property type="project" value="TreeGrafter"/>
</dbReference>
<dbReference type="InterPro" id="IPR006607">
    <property type="entry name" value="DM15"/>
</dbReference>
<feature type="compositionally biased region" description="Basic and acidic residues" evidence="3">
    <location>
        <begin position="539"/>
        <end position="557"/>
    </location>
</feature>
<dbReference type="SUPFAM" id="SSF46785">
    <property type="entry name" value="Winged helix' DNA-binding domain"/>
    <property type="match status" value="1"/>
</dbReference>
<dbReference type="GO" id="GO:0010494">
    <property type="term" value="C:cytoplasmic stress granule"/>
    <property type="evidence" value="ECO:0007669"/>
    <property type="project" value="TreeGrafter"/>
</dbReference>
<sequence>MTTSGSRPSSSTENTFSYAAAASGKNSTGPATRPQSATSKNHTVSSNGSAGTQYPVSASSPTAHNMNGGTAPTTRTSTPHSVAVPDPHAKRNSDMSVTAPATPISSPGLGALSAVVPKEDDALSTILAVPEDKANAWEKQSQTSSHADNKSSSGSRTPDVHRGGDLIPASIPPVNPWKVRSEGIGRKTPAPAPAIPALPKSMASPNTASTKVSGERSAERGAVAGKEGLADVPSEVQDKGKGEELSSTTGDWKDAHAKERRKGGEATKVNGFVGIDGMNLLSSVRSLSTNDPLTCTDLVGGVPRKSGKKGQQEKEPIGPALPPPVTDTESWPTPETAQDEAEKYKKERTDKDKSSPSVARGNKVWVPAAELVPEYASSYKSPRGGRGNRSAREGGGRGGGVSYQTGERGAYVSGSGPGAGSENERGRQGVGASAVRGGYQSGKGGKRATSAGGTPQRRDSKAALPVPTSERKREPAKDGTDPDSGPGQSVKPSVAQGDGQPGGPGAKAADQVGSTLQGESRQPNEGQDRNYQNGQNFHHNSERVPYRSFHNRSDHTAAEGGSSHPPRDRGMEPRGRGGYRGRNGNFYGSQYSNNHHSGGHQAGSGSYNSTSQHFHPGHTNGQYSSQNPQASGRSYRGSSRAQSLPNPAVYNRFPNPHMQSPPFMPFQIPYGYEMVPPGEAPMVGIAFPPLSEITNQINYYFSVDNLCKDMYLRKHMDNDGYVALSFIAKFNRVRSLTQDVNILRDACMQSQDLYLVPGPDDWYLRKAEGWDKWILAEEEREPSARGSRVWPDPRILGLQNGVPGEMSGSAPPFNPDPRRNRSMGTIAVIAPSFIPSGGVYPQSAGGMASYGTPLSAEVPEFSPSFANVNGLSHAFVPQHVDQEFPDSDVDQLIIVVKRPAGESKPSSPDASPSKSRSNGIASPTLANGDISGYAFPCPLVINAQCLPGIRHDSSMVSPSSAVFPGNSGDRSMNAQGDVGWLLSQDAQGSAETPNTPPKKLVHRSYGQFLSQVVSQRKESAKPTKNSDMLTLYRFWSHFLPQKFNGRMYNDFRKYALEDANHFLRSGLENLFNFYESSFNYRESLCDSLVHDFVQLARIDGKNGFEYGPQKLKAVLGNDNLRLHHRQSIEGLLDAEVNGFLEGGIEGKDGQLLELYTATFTV</sequence>
<evidence type="ECO:0000259" key="4">
    <source>
        <dbReference type="PROSITE" id="PS50961"/>
    </source>
</evidence>
<feature type="domain" description="HTH La-type RNA-binding" evidence="4">
    <location>
        <begin position="683"/>
        <end position="776"/>
    </location>
</feature>
<dbReference type="PANTHER" id="PTHR22792:SF132">
    <property type="entry name" value="LA-RELATED PROTEIN 1"/>
    <property type="match status" value="1"/>
</dbReference>
<evidence type="ECO:0000313" key="5">
    <source>
        <dbReference type="EMBL" id="CUS13967.1"/>
    </source>
</evidence>
<dbReference type="PROSITE" id="PS50961">
    <property type="entry name" value="HTH_LA"/>
    <property type="match status" value="1"/>
</dbReference>
<evidence type="ECO:0000313" key="6">
    <source>
        <dbReference type="Proteomes" id="UP001412239"/>
    </source>
</evidence>
<dbReference type="EMBL" id="LN890965">
    <property type="protein sequence ID" value="CUS13967.1"/>
    <property type="molecule type" value="Genomic_DNA"/>
</dbReference>
<dbReference type="InterPro" id="IPR036390">
    <property type="entry name" value="WH_DNA-bd_sf"/>
</dbReference>
<dbReference type="Gene3D" id="1.10.10.10">
    <property type="entry name" value="Winged helix-like DNA-binding domain superfamily/Winged helix DNA-binding domain"/>
    <property type="match status" value="1"/>
</dbReference>
<feature type="compositionally biased region" description="Polar residues" evidence="3">
    <location>
        <begin position="138"/>
        <end position="156"/>
    </location>
</feature>
<dbReference type="InterPro" id="IPR045180">
    <property type="entry name" value="La_dom_prot"/>
</dbReference>
<reference evidence="5" key="1">
    <citation type="submission" date="2015-10" db="EMBL/GenBank/DDBJ databases">
        <authorList>
            <person name="Regsiter A."/>
            <person name="william w."/>
        </authorList>
    </citation>
    <scope>NUCLEOTIDE SEQUENCE</scope>
    <source>
        <strain evidence="5">Montdore</strain>
    </source>
</reference>
<dbReference type="SMART" id="SM00684">
    <property type="entry name" value="DM15"/>
    <property type="match status" value="2"/>
</dbReference>
<feature type="compositionally biased region" description="Polar residues" evidence="3">
    <location>
        <begin position="512"/>
        <end position="538"/>
    </location>
</feature>
<dbReference type="AlphaFoldDB" id="A0A292Q5N8"/>
<feature type="compositionally biased region" description="Basic and acidic residues" evidence="3">
    <location>
        <begin position="251"/>
        <end position="265"/>
    </location>
</feature>
<feature type="compositionally biased region" description="Polar residues" evidence="3">
    <location>
        <begin position="203"/>
        <end position="212"/>
    </location>
</feature>
<evidence type="ECO:0000256" key="3">
    <source>
        <dbReference type="SAM" id="MobiDB-lite"/>
    </source>
</evidence>
<gene>
    <name evidence="5" type="ORF">GSTUAT00002004001</name>
</gene>
<feature type="region of interest" description="Disordered" evidence="3">
    <location>
        <begin position="133"/>
        <end position="275"/>
    </location>
</feature>
<dbReference type="GO" id="GO:0000339">
    <property type="term" value="F:RNA cap binding"/>
    <property type="evidence" value="ECO:0007669"/>
    <property type="project" value="InterPro"/>
</dbReference>
<feature type="compositionally biased region" description="Low complexity" evidence="3">
    <location>
        <begin position="629"/>
        <end position="643"/>
    </location>
</feature>
<dbReference type="GO" id="GO:0005829">
    <property type="term" value="C:cytosol"/>
    <property type="evidence" value="ECO:0007669"/>
    <property type="project" value="TreeGrafter"/>
</dbReference>
<dbReference type="Pfam" id="PF21071">
    <property type="entry name" value="LARP1_HEAT"/>
    <property type="match status" value="1"/>
</dbReference>
<feature type="compositionally biased region" description="Basic and acidic residues" evidence="3">
    <location>
        <begin position="340"/>
        <end position="354"/>
    </location>
</feature>
<name>A0A292Q5N8_9PEZI</name>
<feature type="compositionally biased region" description="Polar residues" evidence="3">
    <location>
        <begin position="1"/>
        <end position="17"/>
    </location>
</feature>
<dbReference type="PANTHER" id="PTHR22792">
    <property type="entry name" value="LUPUS LA PROTEIN-RELATED"/>
    <property type="match status" value="1"/>
</dbReference>
<accession>A0A292Q5N8</accession>
<dbReference type="CDD" id="cd07323">
    <property type="entry name" value="LAM"/>
    <property type="match status" value="1"/>
</dbReference>